<dbReference type="EMBL" id="BK011019">
    <property type="protein sequence ID" value="DAC81192.1"/>
    <property type="molecule type" value="Genomic_DNA"/>
</dbReference>
<accession>A0A6F9FCT8</accession>
<proteinExistence type="predicted"/>
<sequence>MSTNHFAASHLLTYMPPGLKMILLRGVSRKGSKKPWVVIDGHPFDIPDKLAVHILDRIEGTKWSDSDSGSFSDTHDNTDLESDIE</sequence>
<evidence type="ECO:0000256" key="1">
    <source>
        <dbReference type="SAM" id="MobiDB-lite"/>
    </source>
</evidence>
<feature type="region of interest" description="Disordered" evidence="1">
    <location>
        <begin position="62"/>
        <end position="85"/>
    </location>
</feature>
<organism evidence="2">
    <name type="scientific">Havana anole adomavirus</name>
    <dbReference type="NCBI Taxonomy" id="2609869"/>
    <lineage>
        <taxon>Viruses</taxon>
        <taxon>Adomaviruses</taxon>
    </lineage>
</organism>
<evidence type="ECO:0000313" key="2">
    <source>
        <dbReference type="EMBL" id="DAC81192.1"/>
    </source>
</evidence>
<name>A0A6F9FCT8_9VIRU</name>
<reference evidence="2" key="1">
    <citation type="journal article" date="2020" name="J. ISSAAS">
        <title>Identification of Adomavirus Virion Proteins.</title>
        <authorList>
            <person name="Welch N.L."/>
            <person name="Tisza M.J."/>
            <person name="Starrett G.J."/>
            <person name="Belford A.K."/>
            <person name="Pastrana D.V."/>
            <person name="Pang Y.-Y.S."/>
            <person name="Schiller J.T."/>
            <person name="An P."/>
            <person name="Cantolupo P.G."/>
            <person name="Pipas J.M."/>
            <person name="Koda S."/>
            <person name="Subramaniam K."/>
            <person name="Waltzek T.B."/>
            <person name="Bian C."/>
            <person name="Shi Q."/>
            <person name="Ruan Z."/>
            <person name="Ng T.F.F."/>
            <person name="Buck C.B."/>
        </authorList>
    </citation>
    <scope>NUCLEOTIDE SEQUENCE</scope>
    <source>
        <strain evidence="2">5052</strain>
    </source>
</reference>
<protein>
    <submittedName>
        <fullName evidence="2">LO6b</fullName>
    </submittedName>
</protein>